<evidence type="ECO:0000313" key="2">
    <source>
        <dbReference type="EMBL" id="MBN1572045.1"/>
    </source>
</evidence>
<dbReference type="Proteomes" id="UP000809273">
    <property type="component" value="Unassembled WGS sequence"/>
</dbReference>
<dbReference type="EMBL" id="JAFGIX010000010">
    <property type="protein sequence ID" value="MBN1572045.1"/>
    <property type="molecule type" value="Genomic_DNA"/>
</dbReference>
<reference evidence="2" key="2">
    <citation type="submission" date="2021-01" db="EMBL/GenBank/DDBJ databases">
        <authorList>
            <person name="Hahn C.R."/>
            <person name="Youssef N.H."/>
            <person name="Elshahed M."/>
        </authorList>
    </citation>
    <scope>NUCLEOTIDE SEQUENCE</scope>
    <source>
        <strain evidence="2">Zod_Metabat.24</strain>
    </source>
</reference>
<name>A0A9D8PNL4_9DELT</name>
<gene>
    <name evidence="2" type="ORF">JW984_02495</name>
</gene>
<comment type="caution">
    <text evidence="2">The sequence shown here is derived from an EMBL/GenBank/DDBJ whole genome shotgun (WGS) entry which is preliminary data.</text>
</comment>
<proteinExistence type="predicted"/>
<organism evidence="2 3">
    <name type="scientific">Candidatus Zymogenus saltonus</name>
    <dbReference type="NCBI Taxonomy" id="2844893"/>
    <lineage>
        <taxon>Bacteria</taxon>
        <taxon>Deltaproteobacteria</taxon>
        <taxon>Candidatus Zymogenia</taxon>
        <taxon>Candidatus Zymogeniales</taxon>
        <taxon>Candidatus Zymogenaceae</taxon>
        <taxon>Candidatus Zymogenus</taxon>
    </lineage>
</organism>
<dbReference type="InterPro" id="IPR011635">
    <property type="entry name" value="CARDB"/>
</dbReference>
<dbReference type="Pfam" id="PF07705">
    <property type="entry name" value="CARDB"/>
    <property type="match status" value="1"/>
</dbReference>
<sequence length="252" mass="28172">MKKASIRISLLALIVFLVPLANRHIGLAVAQSRDIDEVILAEAFLKPEKKIYIGDRIEIKLILKNESDRNMEIAGMLSIDGKGVLQKEIIIKKGEEGDLLYYYALEDIGRHDISVHIKDNGEKDRGGWGSAREIWSGEITAEKREIVGVDLRIVGGISVYPPLPKPDEEVELTVIIKNVGNENAKDVVVIFYVDGSSLEREIVDIDAGESVIIMVVWEAVDGEKLIRAVVDPKGVFGDYHFNNVREKWVTVR</sequence>
<evidence type="ECO:0000313" key="3">
    <source>
        <dbReference type="Proteomes" id="UP000809273"/>
    </source>
</evidence>
<reference evidence="2" key="1">
    <citation type="journal article" date="2021" name="Environ. Microbiol.">
        <title>Genomic characterization of three novel Desulfobacterota classes expand the metabolic and phylogenetic diversity of the phylum.</title>
        <authorList>
            <person name="Murphy C.L."/>
            <person name="Biggerstaff J."/>
            <person name="Eichhorn A."/>
            <person name="Ewing E."/>
            <person name="Shahan R."/>
            <person name="Soriano D."/>
            <person name="Stewart S."/>
            <person name="VanMol K."/>
            <person name="Walker R."/>
            <person name="Walters P."/>
            <person name="Elshahed M.S."/>
            <person name="Youssef N.H."/>
        </authorList>
    </citation>
    <scope>NUCLEOTIDE SEQUENCE</scope>
    <source>
        <strain evidence="2">Zod_Metabat.24</strain>
    </source>
</reference>
<feature type="domain" description="CARDB" evidence="1">
    <location>
        <begin position="150"/>
        <end position="234"/>
    </location>
</feature>
<accession>A0A9D8PNL4</accession>
<evidence type="ECO:0000259" key="1">
    <source>
        <dbReference type="Pfam" id="PF07705"/>
    </source>
</evidence>
<dbReference type="Gene3D" id="2.60.40.10">
    <property type="entry name" value="Immunoglobulins"/>
    <property type="match status" value="1"/>
</dbReference>
<dbReference type="InterPro" id="IPR013783">
    <property type="entry name" value="Ig-like_fold"/>
</dbReference>
<dbReference type="AlphaFoldDB" id="A0A9D8PNL4"/>
<protein>
    <recommendedName>
        <fullName evidence="1">CARDB domain-containing protein</fullName>
    </recommendedName>
</protein>